<dbReference type="EMBL" id="JAAGKH010000020">
    <property type="protein sequence ID" value="NDR88790.1"/>
    <property type="molecule type" value="Genomic_DNA"/>
</dbReference>
<accession>A0A0B3VWH5</accession>
<feature type="transmembrane region" description="Helical" evidence="1">
    <location>
        <begin position="47"/>
        <end position="80"/>
    </location>
</feature>
<dbReference type="KEGG" id="ftv:CH67_1954"/>
<dbReference type="AlphaFoldDB" id="A0A0B3VWH5"/>
<dbReference type="OMA" id="SAQNNCY"/>
<dbReference type="KEGG" id="ftz:CH68_1684"/>
<sequence length="141" mass="14594">MFKKTFSFFVVCVLLLNINLAYSSSSENKITDIKMHSDSVPKVCNQISTTLITPITAVGIAVGTVLMIPVGLIGGMAGGAIMSPMMFDSGGLSKNPIIQPIQITGAALLGIILGAGVGSIELPVQTASSLTKSAQSNCYML</sequence>
<dbReference type="EMBL" id="JAAGJP010000025">
    <property type="protein sequence ID" value="NDS68384.1"/>
    <property type="molecule type" value="Genomic_DNA"/>
</dbReference>
<feature type="transmembrane region" description="Helical" evidence="1">
    <location>
        <begin position="101"/>
        <end position="120"/>
    </location>
</feature>
<dbReference type="KEGG" id="ftc:DA46_1194"/>
<protein>
    <submittedName>
        <fullName evidence="3">Uncharacterized protein</fullName>
    </submittedName>
</protein>
<keyword evidence="1" id="KW-1133">Transmembrane helix</keyword>
<evidence type="ECO:0000313" key="3">
    <source>
        <dbReference type="EMBL" id="NDS68384.1"/>
    </source>
</evidence>
<dbReference type="RefSeq" id="WP_003016917.1">
    <property type="nucleotide sequence ID" value="NZ_AP023459.1"/>
</dbReference>
<reference evidence="3" key="1">
    <citation type="submission" date="2019-08" db="EMBL/GenBank/DDBJ databases">
        <authorList>
            <person name="Busch A."/>
        </authorList>
    </citation>
    <scope>NUCLEOTIDE SEQUENCE</scope>
    <source>
        <strain evidence="3">15T0085</strain>
        <strain evidence="2">17T1429</strain>
    </source>
</reference>
<evidence type="ECO:0000256" key="1">
    <source>
        <dbReference type="SAM" id="Phobius"/>
    </source>
</evidence>
<organism evidence="3">
    <name type="scientific">Francisella tularensis subsp. holarctica</name>
    <dbReference type="NCBI Taxonomy" id="119857"/>
    <lineage>
        <taxon>Bacteria</taxon>
        <taxon>Pseudomonadati</taxon>
        <taxon>Pseudomonadota</taxon>
        <taxon>Gammaproteobacteria</taxon>
        <taxon>Thiotrichales</taxon>
        <taxon>Francisellaceae</taxon>
        <taxon>Francisella</taxon>
    </lineage>
</organism>
<comment type="caution">
    <text evidence="3">The sequence shown here is derived from an EMBL/GenBank/DDBJ whole genome shotgun (WGS) entry which is preliminary data.</text>
</comment>
<name>A0A0B3VWH5_FRATU</name>
<keyword evidence="1" id="KW-0472">Membrane</keyword>
<dbReference type="HOGENOM" id="CLU_151845_0_0_6"/>
<proteinExistence type="predicted"/>
<keyword evidence="1" id="KW-0812">Transmembrane</keyword>
<evidence type="ECO:0000313" key="2">
    <source>
        <dbReference type="EMBL" id="NDR88790.1"/>
    </source>
</evidence>
<reference evidence="3" key="2">
    <citation type="submission" date="2020-02" db="EMBL/GenBank/DDBJ databases">
        <title>Using affinity propagation clustering for identifying bacterial clades and subclades with whole-genome sequences of Francisella tularensis.</title>
        <authorList>
            <person name="Homeier-Bachmann T."/>
            <person name="Abdel-Glil M.Y."/>
            <person name="Hackbart A."/>
            <person name="Hotzel H."/>
            <person name="Tomaso H."/>
        </authorList>
    </citation>
    <scope>NUCLEOTIDE SEQUENCE</scope>
    <source>
        <strain evidence="3">15T0085</strain>
        <strain evidence="2">17T1429</strain>
    </source>
</reference>
<gene>
    <name evidence="3" type="ORF">FWI86_04755</name>
    <name evidence="2" type="ORF">FWJ04_03680</name>
</gene>